<dbReference type="AlphaFoldDB" id="A0A392WGT4"/>
<feature type="region of interest" description="Disordered" evidence="1">
    <location>
        <begin position="1"/>
        <end position="27"/>
    </location>
</feature>
<name>A0A392WGT4_9FABA</name>
<organism evidence="2 3">
    <name type="scientific">Trifolium medium</name>
    <dbReference type="NCBI Taxonomy" id="97028"/>
    <lineage>
        <taxon>Eukaryota</taxon>
        <taxon>Viridiplantae</taxon>
        <taxon>Streptophyta</taxon>
        <taxon>Embryophyta</taxon>
        <taxon>Tracheophyta</taxon>
        <taxon>Spermatophyta</taxon>
        <taxon>Magnoliopsida</taxon>
        <taxon>eudicotyledons</taxon>
        <taxon>Gunneridae</taxon>
        <taxon>Pentapetalae</taxon>
        <taxon>rosids</taxon>
        <taxon>fabids</taxon>
        <taxon>Fabales</taxon>
        <taxon>Fabaceae</taxon>
        <taxon>Papilionoideae</taxon>
        <taxon>50 kb inversion clade</taxon>
        <taxon>NPAAA clade</taxon>
        <taxon>Hologalegina</taxon>
        <taxon>IRL clade</taxon>
        <taxon>Trifolieae</taxon>
        <taxon>Trifolium</taxon>
    </lineage>
</organism>
<accession>A0A392WGT4</accession>
<comment type="caution">
    <text evidence="2">The sequence shown here is derived from an EMBL/GenBank/DDBJ whole genome shotgun (WGS) entry which is preliminary data.</text>
</comment>
<feature type="compositionally biased region" description="Low complexity" evidence="1">
    <location>
        <begin position="7"/>
        <end position="19"/>
    </location>
</feature>
<evidence type="ECO:0000256" key="1">
    <source>
        <dbReference type="SAM" id="MobiDB-lite"/>
    </source>
</evidence>
<proteinExistence type="predicted"/>
<sequence length="27" mass="2819">FEAKFESGTVGTTHSTTITFPVTGSES</sequence>
<reference evidence="2 3" key="1">
    <citation type="journal article" date="2018" name="Front. Plant Sci.">
        <title>Red Clover (Trifolium pratense) and Zigzag Clover (T. medium) - A Picture of Genomic Similarities and Differences.</title>
        <authorList>
            <person name="Dluhosova J."/>
            <person name="Istvanek J."/>
            <person name="Nedelnik J."/>
            <person name="Repkova J."/>
        </authorList>
    </citation>
    <scope>NUCLEOTIDE SEQUENCE [LARGE SCALE GENOMIC DNA]</scope>
    <source>
        <strain evidence="3">cv. 10/8</strain>
        <tissue evidence="2">Leaf</tissue>
    </source>
</reference>
<evidence type="ECO:0000313" key="3">
    <source>
        <dbReference type="Proteomes" id="UP000265520"/>
    </source>
</evidence>
<dbReference type="Proteomes" id="UP000265520">
    <property type="component" value="Unassembled WGS sequence"/>
</dbReference>
<dbReference type="EMBL" id="LXQA011440519">
    <property type="protein sequence ID" value="MCI97340.1"/>
    <property type="molecule type" value="Genomic_DNA"/>
</dbReference>
<feature type="non-terminal residue" evidence="2">
    <location>
        <position position="1"/>
    </location>
</feature>
<keyword evidence="3" id="KW-1185">Reference proteome</keyword>
<evidence type="ECO:0000313" key="2">
    <source>
        <dbReference type="EMBL" id="MCI97340.1"/>
    </source>
</evidence>
<protein>
    <submittedName>
        <fullName evidence="2">Uncharacterized protein</fullName>
    </submittedName>
</protein>